<dbReference type="AlphaFoldDB" id="A0AAV8VKI9"/>
<comment type="caution">
    <text evidence="1">The sequence shown here is derived from an EMBL/GenBank/DDBJ whole genome shotgun (WGS) entry which is preliminary data.</text>
</comment>
<proteinExistence type="predicted"/>
<sequence length="129" mass="14051">MLEVPQLGRYITIQTVAAVGIRISRYGEITVTSSYHPSGRTILEKEIEALLGLNSRQLNPSGAALILENTVDVVVLGTIEPMIEPTFDGQGYIASLKATPVEMYQIESKSYGSVHDAHSQCAHSECNIF</sequence>
<accession>A0AAV8VKI9</accession>
<name>A0AAV8VKI9_9CUCU</name>
<gene>
    <name evidence="1" type="ORF">NQ315_013261</name>
</gene>
<dbReference type="Proteomes" id="UP001159042">
    <property type="component" value="Unassembled WGS sequence"/>
</dbReference>
<reference evidence="1 2" key="1">
    <citation type="journal article" date="2023" name="Insect Mol. Biol.">
        <title>Genome sequencing provides insights into the evolution of gene families encoding plant cell wall-degrading enzymes in longhorned beetles.</title>
        <authorList>
            <person name="Shin N.R."/>
            <person name="Okamura Y."/>
            <person name="Kirsch R."/>
            <person name="Pauchet Y."/>
        </authorList>
    </citation>
    <scope>NUCLEOTIDE SEQUENCE [LARGE SCALE GENOMIC DNA]</scope>
    <source>
        <strain evidence="1">EAD_L_NR</strain>
    </source>
</reference>
<evidence type="ECO:0000313" key="1">
    <source>
        <dbReference type="EMBL" id="KAJ8914758.1"/>
    </source>
</evidence>
<evidence type="ECO:0000313" key="2">
    <source>
        <dbReference type="Proteomes" id="UP001159042"/>
    </source>
</evidence>
<keyword evidence="2" id="KW-1185">Reference proteome</keyword>
<organism evidence="1 2">
    <name type="scientific">Exocentrus adspersus</name>
    <dbReference type="NCBI Taxonomy" id="1586481"/>
    <lineage>
        <taxon>Eukaryota</taxon>
        <taxon>Metazoa</taxon>
        <taxon>Ecdysozoa</taxon>
        <taxon>Arthropoda</taxon>
        <taxon>Hexapoda</taxon>
        <taxon>Insecta</taxon>
        <taxon>Pterygota</taxon>
        <taxon>Neoptera</taxon>
        <taxon>Endopterygota</taxon>
        <taxon>Coleoptera</taxon>
        <taxon>Polyphaga</taxon>
        <taxon>Cucujiformia</taxon>
        <taxon>Chrysomeloidea</taxon>
        <taxon>Cerambycidae</taxon>
        <taxon>Lamiinae</taxon>
        <taxon>Acanthocinini</taxon>
        <taxon>Exocentrus</taxon>
    </lineage>
</organism>
<dbReference type="EMBL" id="JANEYG010000064">
    <property type="protein sequence ID" value="KAJ8914758.1"/>
    <property type="molecule type" value="Genomic_DNA"/>
</dbReference>
<protein>
    <submittedName>
        <fullName evidence="1">Uncharacterized protein</fullName>
    </submittedName>
</protein>